<gene>
    <name evidence="4" type="ORF">JN12_01277</name>
</gene>
<dbReference type="EMBL" id="VLLN01000006">
    <property type="protein sequence ID" value="TWJ19793.1"/>
    <property type="molecule type" value="Genomic_DNA"/>
</dbReference>
<sequence length="104" mass="12003">MSENSSEASIDTVRQEIDRLDSLLLQIFNQRADLALRIGEIKKQKGLAVYDPTREKAIFRRMQADNPGPLDNQAIIRLFERVIDESRRLERIMTREQGSATTDQ</sequence>
<organism evidence="4 5">
    <name type="scientific">Geobacter argillaceus</name>
    <dbReference type="NCBI Taxonomy" id="345631"/>
    <lineage>
        <taxon>Bacteria</taxon>
        <taxon>Pseudomonadati</taxon>
        <taxon>Thermodesulfobacteriota</taxon>
        <taxon>Desulfuromonadia</taxon>
        <taxon>Geobacterales</taxon>
        <taxon>Geobacteraceae</taxon>
        <taxon>Geobacter</taxon>
    </lineage>
</organism>
<dbReference type="Gene3D" id="1.20.59.10">
    <property type="entry name" value="Chorismate mutase"/>
    <property type="match status" value="1"/>
</dbReference>
<name>A0A562VPC4_9BACT</name>
<dbReference type="Pfam" id="PF01817">
    <property type="entry name" value="CM_2"/>
    <property type="match status" value="1"/>
</dbReference>
<comment type="caution">
    <text evidence="4">The sequence shown here is derived from an EMBL/GenBank/DDBJ whole genome shotgun (WGS) entry which is preliminary data.</text>
</comment>
<dbReference type="PROSITE" id="PS51168">
    <property type="entry name" value="CHORISMATE_MUT_2"/>
    <property type="match status" value="1"/>
</dbReference>
<dbReference type="PANTHER" id="PTHR38041">
    <property type="entry name" value="CHORISMATE MUTASE"/>
    <property type="match status" value="1"/>
</dbReference>
<feature type="domain" description="Chorismate mutase" evidence="3">
    <location>
        <begin position="4"/>
        <end position="94"/>
    </location>
</feature>
<keyword evidence="5" id="KW-1185">Reference proteome</keyword>
<dbReference type="GO" id="GO:0009697">
    <property type="term" value="P:salicylic acid biosynthetic process"/>
    <property type="evidence" value="ECO:0007669"/>
    <property type="project" value="TreeGrafter"/>
</dbReference>
<dbReference type="OrthoDB" id="9802281at2"/>
<proteinExistence type="predicted"/>
<reference evidence="4 5" key="1">
    <citation type="submission" date="2019-07" db="EMBL/GenBank/DDBJ databases">
        <title>Genomic Encyclopedia of Archaeal and Bacterial Type Strains, Phase II (KMG-II): from individual species to whole genera.</title>
        <authorList>
            <person name="Goeker M."/>
        </authorList>
    </citation>
    <scope>NUCLEOTIDE SEQUENCE [LARGE SCALE GENOMIC DNA]</scope>
    <source>
        <strain evidence="4 5">ATCC BAA-1139</strain>
    </source>
</reference>
<dbReference type="RefSeq" id="WP_145019936.1">
    <property type="nucleotide sequence ID" value="NZ_VLLN01000006.1"/>
</dbReference>
<evidence type="ECO:0000256" key="1">
    <source>
        <dbReference type="ARBA" id="ARBA00012404"/>
    </source>
</evidence>
<evidence type="ECO:0000313" key="5">
    <source>
        <dbReference type="Proteomes" id="UP000319449"/>
    </source>
</evidence>
<dbReference type="SUPFAM" id="SSF48600">
    <property type="entry name" value="Chorismate mutase II"/>
    <property type="match status" value="1"/>
</dbReference>
<evidence type="ECO:0000256" key="2">
    <source>
        <dbReference type="ARBA" id="ARBA00023235"/>
    </source>
</evidence>
<dbReference type="GO" id="GO:0004106">
    <property type="term" value="F:chorismate mutase activity"/>
    <property type="evidence" value="ECO:0007669"/>
    <property type="project" value="UniProtKB-EC"/>
</dbReference>
<dbReference type="SMART" id="SM00830">
    <property type="entry name" value="CM_2"/>
    <property type="match status" value="1"/>
</dbReference>
<dbReference type="GO" id="GO:0046417">
    <property type="term" value="P:chorismate metabolic process"/>
    <property type="evidence" value="ECO:0007669"/>
    <property type="project" value="InterPro"/>
</dbReference>
<dbReference type="Proteomes" id="UP000319449">
    <property type="component" value="Unassembled WGS sequence"/>
</dbReference>
<dbReference type="PANTHER" id="PTHR38041:SF1">
    <property type="entry name" value="CHORISMATE MUTASE"/>
    <property type="match status" value="1"/>
</dbReference>
<dbReference type="InterPro" id="IPR051331">
    <property type="entry name" value="Chorismate_mutase-related"/>
</dbReference>
<keyword evidence="2" id="KW-0413">Isomerase</keyword>
<evidence type="ECO:0000313" key="4">
    <source>
        <dbReference type="EMBL" id="TWJ19793.1"/>
    </source>
</evidence>
<dbReference type="InterPro" id="IPR036263">
    <property type="entry name" value="Chorismate_II_sf"/>
</dbReference>
<evidence type="ECO:0000259" key="3">
    <source>
        <dbReference type="PROSITE" id="PS51168"/>
    </source>
</evidence>
<dbReference type="InterPro" id="IPR036979">
    <property type="entry name" value="CM_dom_sf"/>
</dbReference>
<dbReference type="InterPro" id="IPR002701">
    <property type="entry name" value="CM_II_prokaryot"/>
</dbReference>
<accession>A0A562VPC4</accession>
<protein>
    <recommendedName>
        <fullName evidence="1">chorismate mutase</fullName>
        <ecNumber evidence="1">5.4.99.5</ecNumber>
    </recommendedName>
</protein>
<dbReference type="AlphaFoldDB" id="A0A562VPC4"/>
<dbReference type="EC" id="5.4.99.5" evidence="1"/>